<dbReference type="InterPro" id="IPR041154">
    <property type="entry name" value="AglB_P1"/>
</dbReference>
<feature type="domain" description="Archaeal glycosylation protein B peripheral" evidence="1">
    <location>
        <begin position="6"/>
        <end position="89"/>
    </location>
</feature>
<feature type="non-terminal residue" evidence="2">
    <location>
        <position position="1"/>
    </location>
</feature>
<protein>
    <recommendedName>
        <fullName evidence="1">Archaeal glycosylation protein B peripheral domain-containing protein</fullName>
    </recommendedName>
</protein>
<organism evidence="2">
    <name type="scientific">hydrothermal vent metagenome</name>
    <dbReference type="NCBI Taxonomy" id="652676"/>
    <lineage>
        <taxon>unclassified sequences</taxon>
        <taxon>metagenomes</taxon>
        <taxon>ecological metagenomes</taxon>
    </lineage>
</organism>
<dbReference type="Gene3D" id="2.60.40.3390">
    <property type="match status" value="1"/>
</dbReference>
<name>A0A3B1CTA8_9ZZZZ</name>
<reference evidence="2" key="1">
    <citation type="submission" date="2018-06" db="EMBL/GenBank/DDBJ databases">
        <authorList>
            <person name="Zhirakovskaya E."/>
        </authorList>
    </citation>
    <scope>NUCLEOTIDE SEQUENCE</scope>
</reference>
<sequence length="97" mass="10580">YEFVPGAILSISGPPLAKLTIEYKYRSMAGRDRVYKKTVVTGQSGKVDVTLPYSSERPDIGQTSRYQIEGIGVSTSLFVPENSVMTGRTLHIDLPSG</sequence>
<evidence type="ECO:0000313" key="2">
    <source>
        <dbReference type="EMBL" id="VAX22315.1"/>
    </source>
</evidence>
<dbReference type="AlphaFoldDB" id="A0A3B1CTA8"/>
<gene>
    <name evidence="2" type="ORF">MNBD_NITROSPINAE03-422</name>
</gene>
<dbReference type="EMBL" id="UOGB01000233">
    <property type="protein sequence ID" value="VAX22315.1"/>
    <property type="molecule type" value="Genomic_DNA"/>
</dbReference>
<accession>A0A3B1CTA8</accession>
<dbReference type="Pfam" id="PF18079">
    <property type="entry name" value="AglB_L1"/>
    <property type="match status" value="1"/>
</dbReference>
<evidence type="ECO:0000259" key="1">
    <source>
        <dbReference type="Pfam" id="PF18079"/>
    </source>
</evidence>
<proteinExistence type="predicted"/>